<dbReference type="PANTHER" id="PTHR13115">
    <property type="entry name" value="RNA POLYMERASE-ASSOCIATED PROTEIN RTF1 HOMOLOG"/>
    <property type="match status" value="1"/>
</dbReference>
<proteinExistence type="predicted"/>
<comment type="subcellular location">
    <subcellularLocation>
        <location evidence="1">Nucleus</location>
    </subcellularLocation>
</comment>
<feature type="region of interest" description="Disordered" evidence="5">
    <location>
        <begin position="122"/>
        <end position="216"/>
    </location>
</feature>
<keyword evidence="2" id="KW-0805">Transcription regulation</keyword>
<dbReference type="AlphaFoldDB" id="A0A8H6TKM4"/>
<evidence type="ECO:0000256" key="5">
    <source>
        <dbReference type="SAM" id="MobiDB-lite"/>
    </source>
</evidence>
<dbReference type="GO" id="GO:1990269">
    <property type="term" value="F:RNA polymerase II C-terminal domain phosphoserine binding"/>
    <property type="evidence" value="ECO:0007669"/>
    <property type="project" value="TreeGrafter"/>
</dbReference>
<organism evidence="7 8">
    <name type="scientific">Mycena chlorophos</name>
    <name type="common">Agaric fungus</name>
    <name type="synonym">Agaricus chlorophos</name>
    <dbReference type="NCBI Taxonomy" id="658473"/>
    <lineage>
        <taxon>Eukaryota</taxon>
        <taxon>Fungi</taxon>
        <taxon>Dikarya</taxon>
        <taxon>Basidiomycota</taxon>
        <taxon>Agaricomycotina</taxon>
        <taxon>Agaricomycetes</taxon>
        <taxon>Agaricomycetidae</taxon>
        <taxon>Agaricales</taxon>
        <taxon>Marasmiineae</taxon>
        <taxon>Mycenaceae</taxon>
        <taxon>Mycena</taxon>
    </lineage>
</organism>
<dbReference type="PROSITE" id="PS51360">
    <property type="entry name" value="PLUS3"/>
    <property type="match status" value="1"/>
</dbReference>
<feature type="compositionally biased region" description="Basic and acidic residues" evidence="5">
    <location>
        <begin position="203"/>
        <end position="212"/>
    </location>
</feature>
<reference evidence="7" key="1">
    <citation type="submission" date="2020-05" db="EMBL/GenBank/DDBJ databases">
        <title>Mycena genomes resolve the evolution of fungal bioluminescence.</title>
        <authorList>
            <person name="Tsai I.J."/>
        </authorList>
    </citation>
    <scope>NUCLEOTIDE SEQUENCE</scope>
    <source>
        <strain evidence="7">110903Hualien_Pintung</strain>
    </source>
</reference>
<dbReference type="EMBL" id="JACAZE010000003">
    <property type="protein sequence ID" value="KAF7319305.1"/>
    <property type="molecule type" value="Genomic_DNA"/>
</dbReference>
<dbReference type="InterPro" id="IPR004343">
    <property type="entry name" value="Plus-3_dom"/>
</dbReference>
<dbReference type="GO" id="GO:0003677">
    <property type="term" value="F:DNA binding"/>
    <property type="evidence" value="ECO:0007669"/>
    <property type="project" value="InterPro"/>
</dbReference>
<dbReference type="Proteomes" id="UP000613580">
    <property type="component" value="Unassembled WGS sequence"/>
</dbReference>
<feature type="compositionally biased region" description="Low complexity" evidence="5">
    <location>
        <begin position="489"/>
        <end position="509"/>
    </location>
</feature>
<comment type="caution">
    <text evidence="7">The sequence shown here is derived from an EMBL/GenBank/DDBJ whole genome shotgun (WGS) entry which is preliminary data.</text>
</comment>
<sequence length="538" mass="60221">MSSELDDELLELVDGKERPVSSSSRKRLRDSPGKPASKKRKTADSDAEPESEEDEGPRGSRAGTAQEADDDDKYPLEGKYIDEADREELLGMPEIEREEILAARLDEVERIRDRKYIEKLRQQQIAGVNSSTADDDGDAGGQRRTARTTGKDRSGTKDRSLNALKAKRKARDEKKHNPSSARPRSASPDDMDMSMSEDDGPEEDGRPERDSLDEPMDIDLLKRITLSRNDLVKHSSSPFFEQIIVGCWVRYCIGGGPGETMVYRLCQIRKVVPSVKPYEMEGYHGRKVTMNTAFELKHGKAERVWSMDRTSNTLWNDDEYNRLFHTCMNEKVSFPTKREATNQLMNMEKQVTKLVTEEDVNNMITRKRGTGPTTNSVVLERARLTAARKLAVARHDNVEMAEIDEQLRKLNEANGTIIKPREQEEDKFAKVNERNRKANMEAVRKAELEAAERKRKDRKAAAAAGKGSPVPKVHDPSARLRTVPRTFENATPNSTRPTTPNPASQTTSAVAAPVPVAGVLGKSLHAVAQAIEVDLGDF</sequence>
<feature type="region of interest" description="Disordered" evidence="5">
    <location>
        <begin position="1"/>
        <end position="108"/>
    </location>
</feature>
<evidence type="ECO:0000256" key="2">
    <source>
        <dbReference type="ARBA" id="ARBA00023015"/>
    </source>
</evidence>
<evidence type="ECO:0000256" key="3">
    <source>
        <dbReference type="ARBA" id="ARBA00023163"/>
    </source>
</evidence>
<dbReference type="OrthoDB" id="166375at2759"/>
<accession>A0A8H6TKM4</accession>
<dbReference type="PANTHER" id="PTHR13115:SF8">
    <property type="entry name" value="RNA POLYMERASE-ASSOCIATED PROTEIN RTF1 HOMOLOG"/>
    <property type="match status" value="1"/>
</dbReference>
<feature type="compositionally biased region" description="Basic and acidic residues" evidence="5">
    <location>
        <begin position="149"/>
        <end position="160"/>
    </location>
</feature>
<evidence type="ECO:0000256" key="1">
    <source>
        <dbReference type="ARBA" id="ARBA00004123"/>
    </source>
</evidence>
<feature type="compositionally biased region" description="Polar residues" evidence="5">
    <location>
        <begin position="122"/>
        <end position="131"/>
    </location>
</feature>
<dbReference type="SUPFAM" id="SSF159042">
    <property type="entry name" value="Plus3-like"/>
    <property type="match status" value="1"/>
</dbReference>
<keyword evidence="8" id="KW-1185">Reference proteome</keyword>
<dbReference type="Gene3D" id="3.90.70.200">
    <property type="entry name" value="Plus-3 domain"/>
    <property type="match status" value="1"/>
</dbReference>
<dbReference type="SMART" id="SM00719">
    <property type="entry name" value="Plus3"/>
    <property type="match status" value="1"/>
</dbReference>
<feature type="compositionally biased region" description="Acidic residues" evidence="5">
    <location>
        <begin position="45"/>
        <end position="55"/>
    </location>
</feature>
<feature type="region of interest" description="Disordered" evidence="5">
    <location>
        <begin position="449"/>
        <end position="509"/>
    </location>
</feature>
<evidence type="ECO:0000313" key="8">
    <source>
        <dbReference type="Proteomes" id="UP000613580"/>
    </source>
</evidence>
<name>A0A8H6TKM4_MYCCL</name>
<feature type="compositionally biased region" description="Acidic residues" evidence="5">
    <location>
        <begin position="1"/>
        <end position="11"/>
    </location>
</feature>
<keyword evidence="4" id="KW-0539">Nucleus</keyword>
<feature type="domain" description="Plus3" evidence="6">
    <location>
        <begin position="215"/>
        <end position="352"/>
    </location>
</feature>
<keyword evidence="3" id="KW-0804">Transcription</keyword>
<gene>
    <name evidence="7" type="ORF">HMN09_00268000</name>
</gene>
<evidence type="ECO:0000313" key="7">
    <source>
        <dbReference type="EMBL" id="KAF7319305.1"/>
    </source>
</evidence>
<feature type="compositionally biased region" description="Low complexity" evidence="5">
    <location>
        <begin position="178"/>
        <end position="188"/>
    </location>
</feature>
<evidence type="ECO:0000259" key="6">
    <source>
        <dbReference type="PROSITE" id="PS51360"/>
    </source>
</evidence>
<dbReference type="Pfam" id="PF03126">
    <property type="entry name" value="Plus-3"/>
    <property type="match status" value="1"/>
</dbReference>
<feature type="compositionally biased region" description="Acidic residues" evidence="5">
    <location>
        <begin position="189"/>
        <end position="202"/>
    </location>
</feature>
<dbReference type="GO" id="GO:0016593">
    <property type="term" value="C:Cdc73/Paf1 complex"/>
    <property type="evidence" value="ECO:0007669"/>
    <property type="project" value="TreeGrafter"/>
</dbReference>
<protein>
    <submittedName>
        <fullName evidence="7">Plus3 domain-containing protein</fullName>
    </submittedName>
</protein>
<evidence type="ECO:0000256" key="4">
    <source>
        <dbReference type="ARBA" id="ARBA00023242"/>
    </source>
</evidence>
<dbReference type="InterPro" id="IPR036128">
    <property type="entry name" value="Plus3-like_sf"/>
</dbReference>
<feature type="compositionally biased region" description="Basic and acidic residues" evidence="5">
    <location>
        <begin position="73"/>
        <end position="108"/>
    </location>
</feature>